<comment type="cofactor">
    <cofactor evidence="9">
        <name>Zn(2+)</name>
        <dbReference type="ChEBI" id="CHEBI:29105"/>
    </cofactor>
    <text evidence="9">Binds 1 zinc ion per subunit.</text>
</comment>
<dbReference type="NCBIfam" id="TIGR00441">
    <property type="entry name" value="gmhA"/>
    <property type="match status" value="1"/>
</dbReference>
<feature type="binding site" evidence="9">
    <location>
        <position position="59"/>
    </location>
    <ligand>
        <name>Zn(2+)</name>
        <dbReference type="ChEBI" id="CHEBI:29105"/>
    </ligand>
</feature>
<feature type="binding site" evidence="9">
    <location>
        <begin position="114"/>
        <end position="116"/>
    </location>
    <ligand>
        <name>substrate</name>
    </ligand>
</feature>
<dbReference type="InterPro" id="IPR050099">
    <property type="entry name" value="SIS_GmhA/DiaA_subfam"/>
</dbReference>
<dbReference type="HAMAP" id="MF_00067">
    <property type="entry name" value="GmhA"/>
    <property type="match status" value="1"/>
</dbReference>
<dbReference type="STRING" id="425514.SAMN05443550_11028"/>
<evidence type="ECO:0000259" key="10">
    <source>
        <dbReference type="PROSITE" id="PS51464"/>
    </source>
</evidence>
<evidence type="ECO:0000256" key="4">
    <source>
        <dbReference type="ARBA" id="ARBA00022490"/>
    </source>
</evidence>
<dbReference type="GO" id="GO:0008968">
    <property type="term" value="F:D-sedoheptulose 7-phosphate isomerase activity"/>
    <property type="evidence" value="ECO:0007669"/>
    <property type="project" value="UniProtKB-UniRule"/>
</dbReference>
<dbReference type="UniPathway" id="UPA00041">
    <property type="reaction ID" value="UER00436"/>
</dbReference>
<dbReference type="Pfam" id="PF13580">
    <property type="entry name" value="SIS_2"/>
    <property type="match status" value="1"/>
</dbReference>
<evidence type="ECO:0000256" key="9">
    <source>
        <dbReference type="HAMAP-Rule" id="MF_00067"/>
    </source>
</evidence>
<reference evidence="11 12" key="1">
    <citation type="submission" date="2016-10" db="EMBL/GenBank/DDBJ databases">
        <authorList>
            <person name="de Groot N.N."/>
        </authorList>
    </citation>
    <scope>NUCLEOTIDE SEQUENCE [LARGE SCALE GENOMIC DNA]</scope>
    <source>
        <strain evidence="11 12">DSM 19033</strain>
    </source>
</reference>
<keyword evidence="4 9" id="KW-0963">Cytoplasm</keyword>
<name>A0A1H4GIT7_9SPHI</name>
<evidence type="ECO:0000256" key="6">
    <source>
        <dbReference type="ARBA" id="ARBA00022833"/>
    </source>
</evidence>
<dbReference type="PANTHER" id="PTHR30390">
    <property type="entry name" value="SEDOHEPTULOSE 7-PHOSPHATE ISOMERASE / DNAA INITIATOR-ASSOCIATING FACTOR FOR REPLICATION INITIATION"/>
    <property type="match status" value="1"/>
</dbReference>
<feature type="binding site" evidence="9">
    <location>
        <position position="174"/>
    </location>
    <ligand>
        <name>Zn(2+)</name>
        <dbReference type="ChEBI" id="CHEBI:29105"/>
    </ligand>
</feature>
<organism evidence="11 12">
    <name type="scientific">Pedobacter hartonius</name>
    <dbReference type="NCBI Taxonomy" id="425514"/>
    <lineage>
        <taxon>Bacteria</taxon>
        <taxon>Pseudomonadati</taxon>
        <taxon>Bacteroidota</taxon>
        <taxon>Sphingobacteriia</taxon>
        <taxon>Sphingobacteriales</taxon>
        <taxon>Sphingobacteriaceae</taxon>
        <taxon>Pedobacter</taxon>
    </lineage>
</organism>
<dbReference type="OrthoDB" id="9781311at2"/>
<keyword evidence="12" id="KW-1185">Reference proteome</keyword>
<dbReference type="CDD" id="cd05006">
    <property type="entry name" value="SIS_GmhA"/>
    <property type="match status" value="1"/>
</dbReference>
<gene>
    <name evidence="9" type="primary">gmhA</name>
    <name evidence="11" type="ORF">SAMN05443550_11028</name>
</gene>
<feature type="binding site" evidence="9">
    <location>
        <position position="166"/>
    </location>
    <ligand>
        <name>substrate</name>
    </ligand>
</feature>
<dbReference type="GO" id="GO:0008270">
    <property type="term" value="F:zinc ion binding"/>
    <property type="evidence" value="ECO:0007669"/>
    <property type="project" value="UniProtKB-UniRule"/>
</dbReference>
<dbReference type="GO" id="GO:2001061">
    <property type="term" value="P:D-glycero-D-manno-heptose 7-phosphate biosynthetic process"/>
    <property type="evidence" value="ECO:0007669"/>
    <property type="project" value="UniProtKB-UniPathway"/>
</dbReference>
<dbReference type="PROSITE" id="PS51464">
    <property type="entry name" value="SIS"/>
    <property type="match status" value="1"/>
</dbReference>
<comment type="miscellaneous">
    <text evidence="9">The reaction produces a racemic mixture of D-glycero-alpha-D-manno-heptose 7-phosphate and D-glycero-beta-D-manno-heptose 7-phosphate.</text>
</comment>
<accession>A0A1H4GIT7</accession>
<evidence type="ECO:0000256" key="8">
    <source>
        <dbReference type="ARBA" id="ARBA00023277"/>
    </source>
</evidence>
<dbReference type="SUPFAM" id="SSF53697">
    <property type="entry name" value="SIS domain"/>
    <property type="match status" value="1"/>
</dbReference>
<dbReference type="PANTHER" id="PTHR30390:SF6">
    <property type="entry name" value="DNAA INITIATOR-ASSOCIATING PROTEIN DIAA"/>
    <property type="match status" value="1"/>
</dbReference>
<feature type="binding site" evidence="9">
    <location>
        <begin position="88"/>
        <end position="89"/>
    </location>
    <ligand>
        <name>substrate</name>
    </ligand>
</feature>
<keyword evidence="7 9" id="KW-0413">Isomerase</keyword>
<dbReference type="InterPro" id="IPR001347">
    <property type="entry name" value="SIS_dom"/>
</dbReference>
<evidence type="ECO:0000256" key="1">
    <source>
        <dbReference type="ARBA" id="ARBA00000348"/>
    </source>
</evidence>
<feature type="binding site" evidence="9">
    <location>
        <position position="166"/>
    </location>
    <ligand>
        <name>Zn(2+)</name>
        <dbReference type="ChEBI" id="CHEBI:29105"/>
    </ligand>
</feature>
<dbReference type="InterPro" id="IPR004515">
    <property type="entry name" value="Phosphoheptose_Isoase"/>
</dbReference>
<evidence type="ECO:0000256" key="5">
    <source>
        <dbReference type="ARBA" id="ARBA00022723"/>
    </source>
</evidence>
<dbReference type="InterPro" id="IPR046348">
    <property type="entry name" value="SIS_dom_sf"/>
</dbReference>
<sequence>MVLEELNHHQQTTNRVIATLVPDIEKGCEMVTSVLQAGGKILLAGNGGSAADAQHIAAELAGRYVKERKALPGIALTVDTSAMTAISNDYGFDFVFSRQLEALARENDLFIAISTSGNSRNIIHALHTAKELGCKTIGLSGRDGGEMNGLCDLNIVVPDETTARIQEMHILIGHIFCNAVDLNY</sequence>
<dbReference type="EC" id="5.3.1.28" evidence="9"/>
<comment type="similarity">
    <text evidence="3 9">Belongs to the SIS family. GmhA subfamily.</text>
</comment>
<dbReference type="GO" id="GO:0005975">
    <property type="term" value="P:carbohydrate metabolic process"/>
    <property type="evidence" value="ECO:0007669"/>
    <property type="project" value="UniProtKB-UniRule"/>
</dbReference>
<keyword evidence="6 9" id="KW-0862">Zinc</keyword>
<dbReference type="GO" id="GO:0097367">
    <property type="term" value="F:carbohydrate derivative binding"/>
    <property type="evidence" value="ECO:0007669"/>
    <property type="project" value="InterPro"/>
</dbReference>
<keyword evidence="5 9" id="KW-0479">Metal-binding</keyword>
<dbReference type="GO" id="GO:0005737">
    <property type="term" value="C:cytoplasm"/>
    <property type="evidence" value="ECO:0007669"/>
    <property type="project" value="UniProtKB-SubCell"/>
</dbReference>
<dbReference type="RefSeq" id="WP_090558675.1">
    <property type="nucleotide sequence ID" value="NZ_FNRA01000010.1"/>
</dbReference>
<proteinExistence type="inferred from homology"/>
<feature type="binding site" evidence="9">
    <location>
        <begin position="46"/>
        <end position="48"/>
    </location>
    <ligand>
        <name>substrate</name>
    </ligand>
</feature>
<feature type="binding site" evidence="9">
    <location>
        <position position="55"/>
    </location>
    <ligand>
        <name>Zn(2+)</name>
        <dbReference type="ChEBI" id="CHEBI:29105"/>
    </ligand>
</feature>
<dbReference type="AlphaFoldDB" id="A0A1H4GIT7"/>
<evidence type="ECO:0000256" key="7">
    <source>
        <dbReference type="ARBA" id="ARBA00023235"/>
    </source>
</evidence>
<feature type="binding site" evidence="9">
    <location>
        <position position="119"/>
    </location>
    <ligand>
        <name>substrate</name>
    </ligand>
</feature>
<dbReference type="InterPro" id="IPR035461">
    <property type="entry name" value="GmhA/DiaA"/>
</dbReference>
<feature type="binding site" evidence="9">
    <location>
        <position position="59"/>
    </location>
    <ligand>
        <name>substrate</name>
    </ligand>
</feature>
<feature type="domain" description="SIS" evidence="10">
    <location>
        <begin position="31"/>
        <end position="184"/>
    </location>
</feature>
<dbReference type="Gene3D" id="3.40.50.10490">
    <property type="entry name" value="Glucose-6-phosphate isomerase like protein, domain 1"/>
    <property type="match status" value="1"/>
</dbReference>
<comment type="function">
    <text evidence="9">Catalyzes the isomerization of sedoheptulose 7-phosphate in D-glycero-D-manno-heptose 7-phosphate.</text>
</comment>
<comment type="subcellular location">
    <subcellularLocation>
        <location evidence="2 9">Cytoplasm</location>
    </subcellularLocation>
</comment>
<comment type="pathway">
    <text evidence="9">Carbohydrate biosynthesis; D-glycero-D-manno-heptose 7-phosphate biosynthesis; D-glycero-alpha-D-manno-heptose 7-phosphate and D-glycero-beta-D-manno-heptose 7-phosphate from sedoheptulose 7-phosphate: step 1/1.</text>
</comment>
<dbReference type="Proteomes" id="UP000198850">
    <property type="component" value="Unassembled WGS sequence"/>
</dbReference>
<comment type="catalytic activity">
    <reaction evidence="1 9">
        <text>2 D-sedoheptulose 7-phosphate = D-glycero-alpha-D-manno-heptose 7-phosphate + D-glycero-beta-D-manno-heptose 7-phosphate</text>
        <dbReference type="Rhea" id="RHEA:27489"/>
        <dbReference type="ChEBI" id="CHEBI:57483"/>
        <dbReference type="ChEBI" id="CHEBI:60203"/>
        <dbReference type="ChEBI" id="CHEBI:60204"/>
        <dbReference type="EC" id="5.3.1.28"/>
    </reaction>
</comment>
<evidence type="ECO:0000256" key="2">
    <source>
        <dbReference type="ARBA" id="ARBA00004496"/>
    </source>
</evidence>
<evidence type="ECO:0000313" key="12">
    <source>
        <dbReference type="Proteomes" id="UP000198850"/>
    </source>
</evidence>
<protein>
    <recommendedName>
        <fullName evidence="9">Phosphoheptose isomerase</fullName>
        <ecNumber evidence="9">5.3.1.28</ecNumber>
    </recommendedName>
    <alternativeName>
        <fullName evidence="9">Sedoheptulose 7-phosphate isomerase</fullName>
    </alternativeName>
</protein>
<keyword evidence="8 9" id="KW-0119">Carbohydrate metabolism</keyword>
<evidence type="ECO:0000313" key="11">
    <source>
        <dbReference type="EMBL" id="SEB08582.1"/>
    </source>
</evidence>
<dbReference type="EMBL" id="FNRA01000010">
    <property type="protein sequence ID" value="SEB08582.1"/>
    <property type="molecule type" value="Genomic_DNA"/>
</dbReference>
<evidence type="ECO:0000256" key="3">
    <source>
        <dbReference type="ARBA" id="ARBA00009894"/>
    </source>
</evidence>